<accession>A0A955LKX9</accession>
<dbReference type="GO" id="GO:0005886">
    <property type="term" value="C:plasma membrane"/>
    <property type="evidence" value="ECO:0007669"/>
    <property type="project" value="UniProtKB-SubCell"/>
</dbReference>
<sequence>MNLGTELELIIRLIIAAVLGGMIGMERESAHKPAGLRTHVFVSMGSALFTVLAIQAIAYVPNITDFNPLQMLGSILVGVGFIGGGVIMHQERDVKNITTAAGIWMSSGIGIAVGMGAYVLAITAVILSLLTLLSLQRFKSDSET</sequence>
<comment type="subcellular location">
    <subcellularLocation>
        <location evidence="1">Cell membrane</location>
        <topology evidence="1">Multi-pass membrane protein</topology>
    </subcellularLocation>
</comment>
<evidence type="ECO:0000256" key="2">
    <source>
        <dbReference type="ARBA" id="ARBA00009298"/>
    </source>
</evidence>
<proteinExistence type="inferred from homology"/>
<dbReference type="PRINTS" id="PR01837">
    <property type="entry name" value="MGTCSAPBPROT"/>
</dbReference>
<dbReference type="EMBL" id="JAGQKZ010000047">
    <property type="protein sequence ID" value="MCA9392389.1"/>
    <property type="molecule type" value="Genomic_DNA"/>
</dbReference>
<keyword evidence="3" id="KW-1003">Cell membrane</keyword>
<comment type="caution">
    <text evidence="9">The sequence shown here is derived from an EMBL/GenBank/DDBJ whole genome shotgun (WGS) entry which is preliminary data.</text>
</comment>
<keyword evidence="4 7" id="KW-0812">Transmembrane</keyword>
<organism evidence="9 10">
    <name type="scientific">candidate division WWE3 bacterium</name>
    <dbReference type="NCBI Taxonomy" id="2053526"/>
    <lineage>
        <taxon>Bacteria</taxon>
        <taxon>Katanobacteria</taxon>
    </lineage>
</organism>
<dbReference type="PANTHER" id="PTHR33778">
    <property type="entry name" value="PROTEIN MGTC"/>
    <property type="match status" value="1"/>
</dbReference>
<dbReference type="AlphaFoldDB" id="A0A955LKX9"/>
<feature type="transmembrane region" description="Helical" evidence="7">
    <location>
        <begin position="40"/>
        <end position="60"/>
    </location>
</feature>
<evidence type="ECO:0000313" key="10">
    <source>
        <dbReference type="Proteomes" id="UP000751518"/>
    </source>
</evidence>
<keyword evidence="6 7" id="KW-0472">Membrane</keyword>
<evidence type="ECO:0000256" key="4">
    <source>
        <dbReference type="ARBA" id="ARBA00022692"/>
    </source>
</evidence>
<evidence type="ECO:0000256" key="5">
    <source>
        <dbReference type="ARBA" id="ARBA00022989"/>
    </source>
</evidence>
<dbReference type="InterPro" id="IPR003416">
    <property type="entry name" value="MgtC/SapB/SrpB/YhiD_fam"/>
</dbReference>
<name>A0A955LKX9_UNCKA</name>
<dbReference type="Pfam" id="PF02308">
    <property type="entry name" value="MgtC"/>
    <property type="match status" value="1"/>
</dbReference>
<evidence type="ECO:0000256" key="6">
    <source>
        <dbReference type="ARBA" id="ARBA00023136"/>
    </source>
</evidence>
<keyword evidence="5 7" id="KW-1133">Transmembrane helix</keyword>
<feature type="transmembrane region" description="Helical" evidence="7">
    <location>
        <begin position="7"/>
        <end position="25"/>
    </location>
</feature>
<reference evidence="9" key="1">
    <citation type="submission" date="2020-04" db="EMBL/GenBank/DDBJ databases">
        <authorList>
            <person name="Zhang T."/>
        </authorList>
    </citation>
    <scope>NUCLEOTIDE SEQUENCE</scope>
    <source>
        <strain evidence="9">HKST-UBA03</strain>
    </source>
</reference>
<dbReference type="PANTHER" id="PTHR33778:SF1">
    <property type="entry name" value="MAGNESIUM TRANSPORTER YHID-RELATED"/>
    <property type="match status" value="1"/>
</dbReference>
<protein>
    <submittedName>
        <fullName evidence="9">MgtC/SapB family protein</fullName>
    </submittedName>
</protein>
<dbReference type="InterPro" id="IPR049177">
    <property type="entry name" value="MgtC_SapB_SrpB_YhiD_N"/>
</dbReference>
<dbReference type="Proteomes" id="UP000751518">
    <property type="component" value="Unassembled WGS sequence"/>
</dbReference>
<evidence type="ECO:0000256" key="1">
    <source>
        <dbReference type="ARBA" id="ARBA00004651"/>
    </source>
</evidence>
<comment type="similarity">
    <text evidence="2">Belongs to the MgtC/SapB family.</text>
</comment>
<feature type="transmembrane region" description="Helical" evidence="7">
    <location>
        <begin position="109"/>
        <end position="135"/>
    </location>
</feature>
<reference evidence="9" key="2">
    <citation type="journal article" date="2021" name="Microbiome">
        <title>Successional dynamics and alternative stable states in a saline activated sludge microbial community over 9 years.</title>
        <authorList>
            <person name="Wang Y."/>
            <person name="Ye J."/>
            <person name="Ju F."/>
            <person name="Liu L."/>
            <person name="Boyd J.A."/>
            <person name="Deng Y."/>
            <person name="Parks D.H."/>
            <person name="Jiang X."/>
            <person name="Yin X."/>
            <person name="Woodcroft B.J."/>
            <person name="Tyson G.W."/>
            <person name="Hugenholtz P."/>
            <person name="Polz M.F."/>
            <person name="Zhang T."/>
        </authorList>
    </citation>
    <scope>NUCLEOTIDE SEQUENCE</scope>
    <source>
        <strain evidence="9">HKST-UBA03</strain>
    </source>
</reference>
<feature type="domain" description="MgtC/SapB/SrpB/YhiD N-terminal" evidence="8">
    <location>
        <begin position="13"/>
        <end position="139"/>
    </location>
</feature>
<gene>
    <name evidence="9" type="ORF">KC614_04300</name>
</gene>
<evidence type="ECO:0000313" key="9">
    <source>
        <dbReference type="EMBL" id="MCA9392389.1"/>
    </source>
</evidence>
<evidence type="ECO:0000259" key="8">
    <source>
        <dbReference type="Pfam" id="PF02308"/>
    </source>
</evidence>
<evidence type="ECO:0000256" key="3">
    <source>
        <dbReference type="ARBA" id="ARBA00022475"/>
    </source>
</evidence>
<feature type="transmembrane region" description="Helical" evidence="7">
    <location>
        <begin position="72"/>
        <end position="89"/>
    </location>
</feature>
<evidence type="ECO:0000256" key="7">
    <source>
        <dbReference type="SAM" id="Phobius"/>
    </source>
</evidence>